<protein>
    <submittedName>
        <fullName evidence="4">DMT family transporter</fullName>
    </submittedName>
</protein>
<feature type="transmembrane region" description="Helical" evidence="2">
    <location>
        <begin position="61"/>
        <end position="80"/>
    </location>
</feature>
<sequence>MNALLLALLSALGGALANLMARSILRQTSLRAIFGLNFALIFAWLLPFAPFYFSLAVSPPALGWLALAIGLDAAANYAYFQSFAHLDALTASTLLALSPFFTLLAAPFLSPIAPPLGWFQILGVVLCGGAVLVLTQAQNAATSLLHARPHPAPSALAYPLVAAALFGLSLYPTQHLFAAGYTNPPTYYLIRAAVIALLAWPLSRPRWHGLPAGLVRRLALRAAVVIAQWLVLLYALEGVAPAVVKALADTSPLFVLGLSLWRGEKPTRTQVLSALAVVLGVALLWLGGR</sequence>
<keyword evidence="5" id="KW-1185">Reference proteome</keyword>
<feature type="domain" description="EamA" evidence="3">
    <location>
        <begin position="160"/>
        <end position="285"/>
    </location>
</feature>
<feature type="transmembrane region" description="Helical" evidence="2">
    <location>
        <begin position="155"/>
        <end position="173"/>
    </location>
</feature>
<comment type="similarity">
    <text evidence="1">Belongs to the EamA transporter family.</text>
</comment>
<feature type="transmembrane region" description="Helical" evidence="2">
    <location>
        <begin position="6"/>
        <end position="25"/>
    </location>
</feature>
<dbReference type="InterPro" id="IPR000620">
    <property type="entry name" value="EamA_dom"/>
</dbReference>
<dbReference type="RefSeq" id="WP_315624694.1">
    <property type="nucleotide sequence ID" value="NZ_JAUHMF010000001.1"/>
</dbReference>
<evidence type="ECO:0000256" key="1">
    <source>
        <dbReference type="ARBA" id="ARBA00007362"/>
    </source>
</evidence>
<feature type="transmembrane region" description="Helical" evidence="2">
    <location>
        <begin position="116"/>
        <end position="134"/>
    </location>
</feature>
<evidence type="ECO:0000259" key="3">
    <source>
        <dbReference type="Pfam" id="PF00892"/>
    </source>
</evidence>
<dbReference type="SUPFAM" id="SSF103481">
    <property type="entry name" value="Multidrug resistance efflux transporter EmrE"/>
    <property type="match status" value="2"/>
</dbReference>
<evidence type="ECO:0000256" key="2">
    <source>
        <dbReference type="SAM" id="Phobius"/>
    </source>
</evidence>
<name>A0ABU3NMJ7_9CHLR</name>
<gene>
    <name evidence="4" type="ORF">QYE77_07170</name>
</gene>
<feature type="transmembrane region" description="Helical" evidence="2">
    <location>
        <begin position="92"/>
        <end position="110"/>
    </location>
</feature>
<evidence type="ECO:0000313" key="5">
    <source>
        <dbReference type="Proteomes" id="UP001254165"/>
    </source>
</evidence>
<feature type="transmembrane region" description="Helical" evidence="2">
    <location>
        <begin position="271"/>
        <end position="288"/>
    </location>
</feature>
<keyword evidence="2" id="KW-1133">Transmembrane helix</keyword>
<feature type="transmembrane region" description="Helical" evidence="2">
    <location>
        <begin position="185"/>
        <end position="202"/>
    </location>
</feature>
<dbReference type="EMBL" id="JAUHMF010000001">
    <property type="protein sequence ID" value="MDT8898047.1"/>
    <property type="molecule type" value="Genomic_DNA"/>
</dbReference>
<organism evidence="4 5">
    <name type="scientific">Thermanaerothrix solaris</name>
    <dbReference type="NCBI Taxonomy" id="3058434"/>
    <lineage>
        <taxon>Bacteria</taxon>
        <taxon>Bacillati</taxon>
        <taxon>Chloroflexota</taxon>
        <taxon>Anaerolineae</taxon>
        <taxon>Anaerolineales</taxon>
        <taxon>Anaerolineaceae</taxon>
        <taxon>Thermanaerothrix</taxon>
    </lineage>
</organism>
<comment type="caution">
    <text evidence="4">The sequence shown here is derived from an EMBL/GenBank/DDBJ whole genome shotgun (WGS) entry which is preliminary data.</text>
</comment>
<proteinExistence type="inferred from homology"/>
<feature type="transmembrane region" description="Helical" evidence="2">
    <location>
        <begin position="32"/>
        <end position="55"/>
    </location>
</feature>
<evidence type="ECO:0000313" key="4">
    <source>
        <dbReference type="EMBL" id="MDT8898047.1"/>
    </source>
</evidence>
<dbReference type="Pfam" id="PF00892">
    <property type="entry name" value="EamA"/>
    <property type="match status" value="1"/>
</dbReference>
<keyword evidence="2" id="KW-0812">Transmembrane</keyword>
<dbReference type="InterPro" id="IPR037185">
    <property type="entry name" value="EmrE-like"/>
</dbReference>
<feature type="transmembrane region" description="Helical" evidence="2">
    <location>
        <begin position="214"/>
        <end position="236"/>
    </location>
</feature>
<dbReference type="Proteomes" id="UP001254165">
    <property type="component" value="Unassembled WGS sequence"/>
</dbReference>
<keyword evidence="2" id="KW-0472">Membrane</keyword>
<reference evidence="4 5" key="1">
    <citation type="submission" date="2023-07" db="EMBL/GenBank/DDBJ databases">
        <title>Novel species of Thermanaerothrix with wide hydrolytic capabilities.</title>
        <authorList>
            <person name="Zayulina K.S."/>
            <person name="Podosokorskaya O.A."/>
            <person name="Elcheninov A.G."/>
        </authorList>
    </citation>
    <scope>NUCLEOTIDE SEQUENCE [LARGE SCALE GENOMIC DNA]</scope>
    <source>
        <strain evidence="4 5">4228-RoL</strain>
    </source>
</reference>
<accession>A0ABU3NMJ7</accession>